<gene>
    <name evidence="1" type="ORF">FWILDA_LOCUS7477</name>
</gene>
<dbReference type="PANTHER" id="PTHR46516:SF1">
    <property type="entry name" value="TRNA-SPECIFIC ADENOSINE DEAMINASE 1"/>
    <property type="match status" value="1"/>
</dbReference>
<dbReference type="Proteomes" id="UP001153678">
    <property type="component" value="Unassembled WGS sequence"/>
</dbReference>
<protein>
    <submittedName>
        <fullName evidence="1">11363_t:CDS:1</fullName>
    </submittedName>
</protein>
<comment type="caution">
    <text evidence="1">The sequence shown here is derived from an EMBL/GenBank/DDBJ whole genome shotgun (WGS) entry which is preliminary data.</text>
</comment>
<sequence length="90" mass="9862">MALFSNSNTISEISLTCQRTYKSLSKNNSDKPIGIQHKFEWTVLVGIIACHISDTGEYDMTCISLGSGLKCLPQSKLSKLGELVQDSHAE</sequence>
<name>A0A9W4WZZ3_9GLOM</name>
<dbReference type="OrthoDB" id="10268011at2759"/>
<dbReference type="PANTHER" id="PTHR46516">
    <property type="entry name" value="TRNA-SPECIFIC ADENOSINE DEAMINASE 1"/>
    <property type="match status" value="1"/>
</dbReference>
<evidence type="ECO:0000313" key="1">
    <source>
        <dbReference type="EMBL" id="CAI2176216.1"/>
    </source>
</evidence>
<proteinExistence type="predicted"/>
<dbReference type="GO" id="GO:0008033">
    <property type="term" value="P:tRNA processing"/>
    <property type="evidence" value="ECO:0007669"/>
    <property type="project" value="TreeGrafter"/>
</dbReference>
<organism evidence="1 2">
    <name type="scientific">Funneliformis geosporum</name>
    <dbReference type="NCBI Taxonomy" id="1117311"/>
    <lineage>
        <taxon>Eukaryota</taxon>
        <taxon>Fungi</taxon>
        <taxon>Fungi incertae sedis</taxon>
        <taxon>Mucoromycota</taxon>
        <taxon>Glomeromycotina</taxon>
        <taxon>Glomeromycetes</taxon>
        <taxon>Glomerales</taxon>
        <taxon>Glomeraceae</taxon>
        <taxon>Funneliformis</taxon>
    </lineage>
</organism>
<reference evidence="1" key="1">
    <citation type="submission" date="2022-08" db="EMBL/GenBank/DDBJ databases">
        <authorList>
            <person name="Kallberg Y."/>
            <person name="Tangrot J."/>
            <person name="Rosling A."/>
        </authorList>
    </citation>
    <scope>NUCLEOTIDE SEQUENCE</scope>
    <source>
        <strain evidence="1">Wild A</strain>
    </source>
</reference>
<dbReference type="AlphaFoldDB" id="A0A9W4WZZ3"/>
<dbReference type="GO" id="GO:0008251">
    <property type="term" value="F:tRNA-specific adenosine deaminase activity"/>
    <property type="evidence" value="ECO:0007669"/>
    <property type="project" value="TreeGrafter"/>
</dbReference>
<dbReference type="EMBL" id="CAMKVN010001476">
    <property type="protein sequence ID" value="CAI2176216.1"/>
    <property type="molecule type" value="Genomic_DNA"/>
</dbReference>
<keyword evidence="2" id="KW-1185">Reference proteome</keyword>
<accession>A0A9W4WZZ3</accession>
<evidence type="ECO:0000313" key="2">
    <source>
        <dbReference type="Proteomes" id="UP001153678"/>
    </source>
</evidence>
<feature type="non-terminal residue" evidence="1">
    <location>
        <position position="90"/>
    </location>
</feature>